<proteinExistence type="predicted"/>
<accession>A0ABS9UVG8</accession>
<organism evidence="1 2">
    <name type="scientific">Belliella filtrata</name>
    <dbReference type="NCBI Taxonomy" id="2923435"/>
    <lineage>
        <taxon>Bacteria</taxon>
        <taxon>Pseudomonadati</taxon>
        <taxon>Bacteroidota</taxon>
        <taxon>Cytophagia</taxon>
        <taxon>Cytophagales</taxon>
        <taxon>Cyclobacteriaceae</taxon>
        <taxon>Belliella</taxon>
    </lineage>
</organism>
<keyword evidence="2" id="KW-1185">Reference proteome</keyword>
<name>A0ABS9UVG8_9BACT</name>
<comment type="caution">
    <text evidence="1">The sequence shown here is derived from an EMBL/GenBank/DDBJ whole genome shotgun (WGS) entry which is preliminary data.</text>
</comment>
<gene>
    <name evidence="1" type="ORF">MM239_01545</name>
</gene>
<dbReference type="RefSeq" id="WP_241346011.1">
    <property type="nucleotide sequence ID" value="NZ_JAKZGP010000002.1"/>
</dbReference>
<dbReference type="Proteomes" id="UP001165489">
    <property type="component" value="Unassembled WGS sequence"/>
</dbReference>
<dbReference type="EMBL" id="JAKZGP010000002">
    <property type="protein sequence ID" value="MCH7408064.1"/>
    <property type="molecule type" value="Genomic_DNA"/>
</dbReference>
<reference evidence="1" key="1">
    <citation type="submission" date="2022-03" db="EMBL/GenBank/DDBJ databases">
        <title>De novo assembled genomes of Belliella spp. (Cyclobacteriaceae) strains.</title>
        <authorList>
            <person name="Szabo A."/>
            <person name="Korponai K."/>
            <person name="Felfoldi T."/>
        </authorList>
    </citation>
    <scope>NUCLEOTIDE SEQUENCE</scope>
    <source>
        <strain evidence="1">DSM 111904</strain>
    </source>
</reference>
<sequence length="67" mass="7872">MSIGFGKSELNEGLIDQTVFEVNWNDEFILSKRHPSKGINFTNFDRNQVNYYMIKKVDFGDIKLLKK</sequence>
<evidence type="ECO:0000313" key="1">
    <source>
        <dbReference type="EMBL" id="MCH7408064.1"/>
    </source>
</evidence>
<protein>
    <submittedName>
        <fullName evidence="1">Uncharacterized protein</fullName>
    </submittedName>
</protein>
<evidence type="ECO:0000313" key="2">
    <source>
        <dbReference type="Proteomes" id="UP001165489"/>
    </source>
</evidence>